<gene>
    <name evidence="1" type="ORF">CPT_Moonbeam124</name>
</gene>
<name>A0A0A0RNE9_9CAUD</name>
<dbReference type="RefSeq" id="YP_009151687.1">
    <property type="nucleotide sequence ID" value="NC_027374.1"/>
</dbReference>
<organism evidence="1 2">
    <name type="scientific">Bacillus phage Moonbeam</name>
    <dbReference type="NCBI Taxonomy" id="1540091"/>
    <lineage>
        <taxon>Viruses</taxon>
        <taxon>Duplodnaviria</taxon>
        <taxon>Heunggongvirae</taxon>
        <taxon>Uroviricota</taxon>
        <taxon>Caudoviricetes</taxon>
        <taxon>Herelleviridae</taxon>
        <taxon>Bastillevirinae</taxon>
        <taxon>Moonbeamvirus</taxon>
        <taxon>Moonbeamvirus moonbeam</taxon>
    </lineage>
</organism>
<proteinExistence type="predicted"/>
<dbReference type="EMBL" id="KM236246">
    <property type="protein sequence ID" value="AIW03522.1"/>
    <property type="molecule type" value="Genomic_DNA"/>
</dbReference>
<dbReference type="Proteomes" id="UP000030207">
    <property type="component" value="Segment"/>
</dbReference>
<dbReference type="KEGG" id="vg:24608099"/>
<accession>A0A0A0RNE9</accession>
<keyword evidence="2" id="KW-1185">Reference proteome</keyword>
<evidence type="ECO:0000313" key="2">
    <source>
        <dbReference type="Proteomes" id="UP000030207"/>
    </source>
</evidence>
<dbReference type="GeneID" id="24608099"/>
<sequence length="54" mass="6309">MYTNVKDSAVVDNILEEEYGFTSRQAFYEYITDYHANKVVTIADARKIKDKKSE</sequence>
<protein>
    <submittedName>
        <fullName evidence="1">Uncharacterized protein</fullName>
    </submittedName>
</protein>
<evidence type="ECO:0000313" key="1">
    <source>
        <dbReference type="EMBL" id="AIW03522.1"/>
    </source>
</evidence>
<reference evidence="1 2" key="1">
    <citation type="submission" date="2014-07" db="EMBL/GenBank/DDBJ databases">
        <title>Complete Genome of Bacillus megaterium Myophage Moonbeam.</title>
        <authorList>
            <person name="Cadungog J.N."/>
            <person name="Khatemi B.E."/>
            <person name="Hernandez A.C."/>
            <person name="Everett G.F.K."/>
        </authorList>
    </citation>
    <scope>NUCLEOTIDE SEQUENCE [LARGE SCALE GENOMIC DNA]</scope>
</reference>